<gene>
    <name evidence="2" type="ORF">IZO911_LOCUS12964</name>
    <name evidence="3" type="ORF">JYZ213_LOCUS18205</name>
</gene>
<accession>A0A814ANB4</accession>
<proteinExistence type="predicted"/>
<evidence type="ECO:0000259" key="1">
    <source>
        <dbReference type="PROSITE" id="PS50030"/>
    </source>
</evidence>
<dbReference type="GO" id="GO:0006511">
    <property type="term" value="P:ubiquitin-dependent protein catabolic process"/>
    <property type="evidence" value="ECO:0007669"/>
    <property type="project" value="TreeGrafter"/>
</dbReference>
<feature type="domain" description="UBA" evidence="1">
    <location>
        <begin position="224"/>
        <end position="269"/>
    </location>
</feature>
<dbReference type="SMART" id="SM00165">
    <property type="entry name" value="UBA"/>
    <property type="match status" value="1"/>
</dbReference>
<dbReference type="PANTHER" id="PTHR10677:SF3">
    <property type="entry name" value="FI07626P-RELATED"/>
    <property type="match status" value="1"/>
</dbReference>
<name>A0A814ANB4_9BILA</name>
<dbReference type="PROSITE" id="PS50030">
    <property type="entry name" value="UBA"/>
    <property type="match status" value="1"/>
</dbReference>
<dbReference type="InterPro" id="IPR009060">
    <property type="entry name" value="UBA-like_sf"/>
</dbReference>
<sequence length="270" mass="30825">MYEEIDLTLKKKENNEWNFTCEQYVIIYHLYTNINKKFNRDELNDEPVATILTDDSSNSADLTSRIMQKYMLQIVKSLYLLANILNTSYIQPWLNLLVTNPELCEQISNTFINMLKQIRNREVQALVENQEALEAIKQVQKGLRRLLATSPNLFQTDGLLANLHYDRTGLSSSFNNGTSSSAVIQPTPFDSITTNNISSLNDPDDYEDVSTQTLDVMPNQNINTPSEQLYTIQLEQLLSMGFTNHEANLQALIATHGNIHAAIEWLLFSK</sequence>
<dbReference type="Pfam" id="PF00627">
    <property type="entry name" value="UBA"/>
    <property type="match status" value="1"/>
</dbReference>
<reference evidence="2" key="1">
    <citation type="submission" date="2021-02" db="EMBL/GenBank/DDBJ databases">
        <authorList>
            <person name="Nowell W R."/>
        </authorList>
    </citation>
    <scope>NUCLEOTIDE SEQUENCE</scope>
</reference>
<comment type="caution">
    <text evidence="2">The sequence shown here is derived from an EMBL/GenBank/DDBJ whole genome shotgun (WGS) entry which is preliminary data.</text>
</comment>
<dbReference type="CDD" id="cd14399">
    <property type="entry name" value="UBA_PLICs"/>
    <property type="match status" value="1"/>
</dbReference>
<dbReference type="PANTHER" id="PTHR10677">
    <property type="entry name" value="UBIQUILIN"/>
    <property type="match status" value="1"/>
</dbReference>
<dbReference type="Proteomes" id="UP000663845">
    <property type="component" value="Unassembled WGS sequence"/>
</dbReference>
<organism evidence="2 4">
    <name type="scientific">Adineta steineri</name>
    <dbReference type="NCBI Taxonomy" id="433720"/>
    <lineage>
        <taxon>Eukaryota</taxon>
        <taxon>Metazoa</taxon>
        <taxon>Spiralia</taxon>
        <taxon>Gnathifera</taxon>
        <taxon>Rotifera</taxon>
        <taxon>Eurotatoria</taxon>
        <taxon>Bdelloidea</taxon>
        <taxon>Adinetida</taxon>
        <taxon>Adinetidae</taxon>
        <taxon>Adineta</taxon>
    </lineage>
</organism>
<evidence type="ECO:0000313" key="2">
    <source>
        <dbReference type="EMBL" id="CAF0914516.1"/>
    </source>
</evidence>
<dbReference type="Proteomes" id="UP000663860">
    <property type="component" value="Unassembled WGS sequence"/>
</dbReference>
<dbReference type="EMBL" id="CAJNOE010000102">
    <property type="protein sequence ID" value="CAF0914516.1"/>
    <property type="molecule type" value="Genomic_DNA"/>
</dbReference>
<evidence type="ECO:0000313" key="3">
    <source>
        <dbReference type="EMBL" id="CAF1042260.1"/>
    </source>
</evidence>
<dbReference type="Gene3D" id="1.10.8.10">
    <property type="entry name" value="DNA helicase RuvA subunit, C-terminal domain"/>
    <property type="match status" value="1"/>
</dbReference>
<dbReference type="GO" id="GO:0031593">
    <property type="term" value="F:polyubiquitin modification-dependent protein binding"/>
    <property type="evidence" value="ECO:0007669"/>
    <property type="project" value="TreeGrafter"/>
</dbReference>
<dbReference type="InterPro" id="IPR015496">
    <property type="entry name" value="Ubiquilin"/>
</dbReference>
<dbReference type="EMBL" id="CAJNOG010000176">
    <property type="protein sequence ID" value="CAF1042260.1"/>
    <property type="molecule type" value="Genomic_DNA"/>
</dbReference>
<dbReference type="AlphaFoldDB" id="A0A814ANB4"/>
<dbReference type="SUPFAM" id="SSF46934">
    <property type="entry name" value="UBA-like"/>
    <property type="match status" value="1"/>
</dbReference>
<evidence type="ECO:0000313" key="4">
    <source>
        <dbReference type="Proteomes" id="UP000663860"/>
    </source>
</evidence>
<dbReference type="GO" id="GO:0005829">
    <property type="term" value="C:cytosol"/>
    <property type="evidence" value="ECO:0007669"/>
    <property type="project" value="TreeGrafter"/>
</dbReference>
<protein>
    <recommendedName>
        <fullName evidence="1">UBA domain-containing protein</fullName>
    </recommendedName>
</protein>
<dbReference type="InterPro" id="IPR015940">
    <property type="entry name" value="UBA"/>
</dbReference>